<gene>
    <name evidence="2" type="ORF">SKAU_G00273160</name>
</gene>
<evidence type="ECO:0000256" key="1">
    <source>
        <dbReference type="SAM" id="MobiDB-lite"/>
    </source>
</evidence>
<sequence length="121" mass="13496">MDQRRLMSAVQFLPGHGACLSLPTFLPPPSTSPPRSRFLSRIANGPPASVKGKDRSDSAKLLRNRPKAEPGRARRRRRTVVARSRLCERGDNSPQRLGERRRPSGALMSPSPLQLFNLPYL</sequence>
<protein>
    <submittedName>
        <fullName evidence="2">Uncharacterized protein</fullName>
    </submittedName>
</protein>
<keyword evidence="3" id="KW-1185">Reference proteome</keyword>
<comment type="caution">
    <text evidence="2">The sequence shown here is derived from an EMBL/GenBank/DDBJ whole genome shotgun (WGS) entry which is preliminary data.</text>
</comment>
<dbReference type="AlphaFoldDB" id="A0A9Q1F0N3"/>
<feature type="compositionally biased region" description="Basic and acidic residues" evidence="1">
    <location>
        <begin position="85"/>
        <end position="102"/>
    </location>
</feature>
<reference evidence="2" key="1">
    <citation type="journal article" date="2023" name="Science">
        <title>Genome structures resolve the early diversification of teleost fishes.</title>
        <authorList>
            <person name="Parey E."/>
            <person name="Louis A."/>
            <person name="Montfort J."/>
            <person name="Bouchez O."/>
            <person name="Roques C."/>
            <person name="Iampietro C."/>
            <person name="Lluch J."/>
            <person name="Castinel A."/>
            <person name="Donnadieu C."/>
            <person name="Desvignes T."/>
            <person name="Floi Bucao C."/>
            <person name="Jouanno E."/>
            <person name="Wen M."/>
            <person name="Mejri S."/>
            <person name="Dirks R."/>
            <person name="Jansen H."/>
            <person name="Henkel C."/>
            <person name="Chen W.J."/>
            <person name="Zahm M."/>
            <person name="Cabau C."/>
            <person name="Klopp C."/>
            <person name="Thompson A.W."/>
            <person name="Robinson-Rechavi M."/>
            <person name="Braasch I."/>
            <person name="Lecointre G."/>
            <person name="Bobe J."/>
            <person name="Postlethwait J.H."/>
            <person name="Berthelot C."/>
            <person name="Roest Crollius H."/>
            <person name="Guiguen Y."/>
        </authorList>
    </citation>
    <scope>NUCLEOTIDE SEQUENCE</scope>
    <source>
        <strain evidence="2">WJC10195</strain>
    </source>
</reference>
<dbReference type="Proteomes" id="UP001152622">
    <property type="component" value="Chromosome 10"/>
</dbReference>
<evidence type="ECO:0000313" key="2">
    <source>
        <dbReference type="EMBL" id="KAJ8348727.1"/>
    </source>
</evidence>
<evidence type="ECO:0000313" key="3">
    <source>
        <dbReference type="Proteomes" id="UP001152622"/>
    </source>
</evidence>
<feature type="region of interest" description="Disordered" evidence="1">
    <location>
        <begin position="24"/>
        <end position="111"/>
    </location>
</feature>
<organism evidence="2 3">
    <name type="scientific">Synaphobranchus kaupii</name>
    <name type="common">Kaup's arrowtooth eel</name>
    <dbReference type="NCBI Taxonomy" id="118154"/>
    <lineage>
        <taxon>Eukaryota</taxon>
        <taxon>Metazoa</taxon>
        <taxon>Chordata</taxon>
        <taxon>Craniata</taxon>
        <taxon>Vertebrata</taxon>
        <taxon>Euteleostomi</taxon>
        <taxon>Actinopterygii</taxon>
        <taxon>Neopterygii</taxon>
        <taxon>Teleostei</taxon>
        <taxon>Anguilliformes</taxon>
        <taxon>Synaphobranchidae</taxon>
        <taxon>Synaphobranchus</taxon>
    </lineage>
</organism>
<dbReference type="EMBL" id="JAINUF010000010">
    <property type="protein sequence ID" value="KAJ8348727.1"/>
    <property type="molecule type" value="Genomic_DNA"/>
</dbReference>
<proteinExistence type="predicted"/>
<accession>A0A9Q1F0N3</accession>
<feature type="compositionally biased region" description="Basic and acidic residues" evidence="1">
    <location>
        <begin position="51"/>
        <end position="72"/>
    </location>
</feature>
<name>A0A9Q1F0N3_SYNKA</name>